<dbReference type="FunFam" id="1.10.510.10:FF:000579">
    <property type="entry name" value="Sensor histidine kinase/response regulator, putative"/>
    <property type="match status" value="1"/>
</dbReference>
<evidence type="ECO:0000256" key="12">
    <source>
        <dbReference type="ARBA" id="ARBA00023136"/>
    </source>
</evidence>
<dbReference type="FunFam" id="1.10.287.130:FF:000003">
    <property type="entry name" value="Histidine kinase"/>
    <property type="match status" value="1"/>
</dbReference>
<evidence type="ECO:0000256" key="3">
    <source>
        <dbReference type="ARBA" id="ARBA00012438"/>
    </source>
</evidence>
<dbReference type="FunFam" id="3.30.565.10:FF:000010">
    <property type="entry name" value="Sensor histidine kinase RcsC"/>
    <property type="match status" value="1"/>
</dbReference>
<dbReference type="VEuPathDB" id="FungiDB:PABG_02483"/>
<dbReference type="Gene3D" id="3.40.50.2300">
    <property type="match status" value="1"/>
</dbReference>
<feature type="domain" description="Response regulatory" evidence="17">
    <location>
        <begin position="2246"/>
        <end position="2369"/>
    </location>
</feature>
<evidence type="ECO:0000256" key="6">
    <source>
        <dbReference type="ARBA" id="ARBA00022679"/>
    </source>
</evidence>
<evidence type="ECO:0000256" key="14">
    <source>
        <dbReference type="SAM" id="MobiDB-lite"/>
    </source>
</evidence>
<dbReference type="InterPro" id="IPR029016">
    <property type="entry name" value="GAF-like_dom_sf"/>
</dbReference>
<dbReference type="Gene3D" id="3.30.565.10">
    <property type="entry name" value="Histidine kinase-like ATPase, C-terminal domain"/>
    <property type="match status" value="1"/>
</dbReference>
<sequence length="2488" mass="276578">MPKLDCPDLQLTTGYIQHTTFDSRLFNFFASHQLLLIYEDNTEAVQVALERCIEQGLPLSSPRLKNPPYIYTPPRPPPSSRSSMDDSYILGEELPLPTERLFERLAQIPGYVWDQNSRLFRSSYDHWHVTGVRLAPGSDTPIFSPSNFSRSKDSSSSHTSPRFENRSHSRHHWRNSLSESSSDVSFSRNDDEHDPAWIPVVARISSHVIRLEREFHTLKSIIQMSDPECQHTVRPIDMIRMNPQPGDRGPLLVTIYEALGPNSLRDFVGFGPSFFCVYGGGSMTESSAAGIQVPIATFLEFAIGACECLELLHYGLKCIHGEIRPDAFHFNSEAGTVKIVTTGNGARSFDNALSEGWSILSRELGVKNKLQFIAPEQTGRLPTEPDSRTDIYALGVMFWSMLVGQPAFEASDPVEVVQKVLGKQLPLVSHKRMDVPDAASAVIQKMTQKQIDDRYYTISSVKWDLQQISRLLGDGDCEGLKNFVIAQRDVSSFFALPATMFGRKEEHGKILEIIHKVQKRQQAIITQASSKSNIYPLYAHSSNSSLSDSRLEGLETGDGSSDSGSCGIAGSKTNSTAVPCIFTHTSTQDLNHSGDSSSSQKTLLVSNRVKSPIDLRTAGDANDHEGLVSSSLVSLGQFDSLASLGRRKVTAKYHQSGRCEVISISGVAGLGKSDLINRLQPEIRKNGYVAVARLDRSRRVPFEPFFKFLASLLRQIFSERDVSSEYHTSIRSTLQPIWLSLHRVLGLPENLIYPLKETSQPVNFLKSVSPLPALKEGSEGSFPAKNAEFISLSAGQTFKDFYNDPSSSAMLRFADTLLETLRVMSFHKLICVCLDDIQYADAESVHLLLEIINKKIRCVVMITSRPEEINSPELKALFQTDMANVTRIELARLSEREVLEYVAATMHQAASKELLPLAAVVLEKSQGVPFYMRMMLETCYQKNCLWYSWRDSAWQYDLDRIFSEFVAPSYGQGIGIDFIAKRFQELPSESRSILLWAALLGSPFSFTLVQRLLSGEFLYSRGGEDEEDITCPRRTPLTQTKRGIVSGLQHLLQLYIILPGETDDEFRFAHDRYAQAVTTMRECHNQEKMHFIAAQTIMKYGPTDSASLYSRAQHIRSAARLIKQQVPERIKYRDALYHAALTASRSGAKSTALSYFQACLYLLQDDPWDINASDVYYDETRELHIQTAEMFIFNGKPAEAMDILSIVFERAHTPSCKARAWTLKSRIRAQVGDISGALEALLTSMEELGVKINRCSSWEDCDKSYAKLSAYLKAADLDVVFSAPLSEDPSLIALGALMGEAMGVCIWGEPLTFLQLGIEMMNIYLFRGSFAQIAYLCTYIAMIAMSRYKDLDLGIKLSNAAVRFMESYNEPWIPARAVTAHNFFVNHMRVPMATTLPLLEGSTEAAFLMGERYLILMNISAMVFTRFCLGHDLGELEALCNYGPEELCDWENDPRGGVYIISVRQAARALQGKTFTHSADHILSDGQHDGEKYLAAHKLNSHTLNMYRAMSVIPLYLYGHHEKVVEIATEMTKTLPGLWSLRASTHTLFYLSLALLSLHIEDPSRPGREDAIRQAIEYKQEIDCKASACDANYGMWSLILEGVLSEASGNFQKALAAFEAALDHTQLHNWPLEEALALELQVDFLVRRGVKRAAQYLLRQAITSWNTISATGKARQLSEKYEWLLRVGPPTSRISNAACQTIDSVINVPTRSTEPSTNAMNAQLEDQRNREWLEENEERTDQHSLDISGLGLDIIDLSSILEFSQVMSSELHIDKLLQKMVGIILESCSGSEIALVITDFEPYGWLVAAAGDQENGEVAFADGLPFSEVEDKMAQQITHYTLRTREPVLVHNVLDDERFSNVSDAYAARNPQGRSVIALPIIQAKNLLGVIHIEGKPNSFTQRNLVVLRLVCNQVGISLANAFLYRNASKVSAANAAMVEAQKRALAHAREAERKSKVAEAEAKHNVKLKEDAAKAKSIFLANVSHDLRTPMNGVIGLTELLKKTSLDREQNGYVDSIRVCADTLLTLINDILDFSKLEAGKMKVTAIPLNLRDTILEAVRALCYTHRHRGLQTIEDLDELDPNLLVMGDPVRLHQIFMNLLSNSYKFTPQGSVTVNAKSSVEEDGRIRITCKVVDTGIGIPGEQLVRLFRPFSQADSSSARSFGGSGLGLSICKAIIEDVLGGKIWLQSEEGVGTTVTFSLVFSKAPKDAVVRSHWSRDSSRQKIQTGRRSSIQDLKSIPRTGIRVCVAEDNPINQKIAVTFVRNLGLECEAFSDGQQAVEALRYASAEGNPFHLVLMDVQMPVLDGYNATRRIRQDPDPNVNDILVIAMTASAIEGDREKCIDAGMNNYLAKPVRSDVLKTMLNCYLSPSLESEVPMRSLRWRKPPPIQLPHQASVKEEQLQDSDSNSNSNSMMTIQRKPEDLYAIMLNGNPKSPDSPPLGTSISSEQATSSSAVESAAASAVSAGTAINMNGREEGSAAVESTVN</sequence>
<evidence type="ECO:0000256" key="13">
    <source>
        <dbReference type="PROSITE-ProRule" id="PRU00169"/>
    </source>
</evidence>
<accession>A0A1D2JEI7</accession>
<feature type="region of interest" description="Disordered" evidence="14">
    <location>
        <begin position="140"/>
        <end position="174"/>
    </location>
</feature>
<name>A0A1D2JEI7_PARBR</name>
<dbReference type="SMART" id="SM00387">
    <property type="entry name" value="HATPase_c"/>
    <property type="match status" value="1"/>
</dbReference>
<dbReference type="SUPFAM" id="SSF55874">
    <property type="entry name" value="ATPase domain of HSP90 chaperone/DNA topoisomerase II/histidine kinase"/>
    <property type="match status" value="1"/>
</dbReference>
<dbReference type="InterPro" id="IPR003594">
    <property type="entry name" value="HATPase_dom"/>
</dbReference>
<dbReference type="Gene3D" id="1.10.510.10">
    <property type="entry name" value="Transferase(Phosphotransferase) domain 1"/>
    <property type="match status" value="1"/>
</dbReference>
<dbReference type="Pfam" id="PF13185">
    <property type="entry name" value="GAF_2"/>
    <property type="match status" value="1"/>
</dbReference>
<dbReference type="InterPro" id="IPR000719">
    <property type="entry name" value="Prot_kinase_dom"/>
</dbReference>
<dbReference type="InterPro" id="IPR027417">
    <property type="entry name" value="P-loop_NTPase"/>
</dbReference>
<dbReference type="Proteomes" id="UP000242814">
    <property type="component" value="Unassembled WGS sequence"/>
</dbReference>
<keyword evidence="18" id="KW-0723">Serine/threonine-protein kinase</keyword>
<dbReference type="InterPro" id="IPR003018">
    <property type="entry name" value="GAF"/>
</dbReference>
<dbReference type="EC" id="2.7.13.3" evidence="3"/>
<dbReference type="Gene3D" id="1.10.287.130">
    <property type="match status" value="1"/>
</dbReference>
<evidence type="ECO:0000313" key="18">
    <source>
        <dbReference type="EMBL" id="ODH28498.1"/>
    </source>
</evidence>
<dbReference type="PRINTS" id="PR00344">
    <property type="entry name" value="BCTRLSENSOR"/>
</dbReference>
<keyword evidence="10" id="KW-0067">ATP-binding</keyword>
<gene>
    <name evidence="18" type="ORF">ACO22_03927</name>
</gene>
<dbReference type="PROSITE" id="PS50109">
    <property type="entry name" value="HIS_KIN"/>
    <property type="match status" value="1"/>
</dbReference>
<dbReference type="EMBL" id="LZYO01000145">
    <property type="protein sequence ID" value="ODH28498.1"/>
    <property type="molecule type" value="Genomic_DNA"/>
</dbReference>
<dbReference type="InterPro" id="IPR041664">
    <property type="entry name" value="AAA_16"/>
</dbReference>
<dbReference type="InterPro" id="IPR011990">
    <property type="entry name" value="TPR-like_helical_dom_sf"/>
</dbReference>
<dbReference type="GO" id="GO:0000155">
    <property type="term" value="F:phosphorelay sensor kinase activity"/>
    <property type="evidence" value="ECO:0007669"/>
    <property type="project" value="InterPro"/>
</dbReference>
<feature type="region of interest" description="Disordered" evidence="14">
    <location>
        <begin position="64"/>
        <end position="85"/>
    </location>
</feature>
<protein>
    <recommendedName>
        <fullName evidence="3">histidine kinase</fullName>
        <ecNumber evidence="3">2.7.13.3</ecNumber>
    </recommendedName>
</protein>
<feature type="compositionally biased region" description="Low complexity" evidence="14">
    <location>
        <begin position="2443"/>
        <end position="2465"/>
    </location>
</feature>
<dbReference type="SMART" id="SM00448">
    <property type="entry name" value="REC"/>
    <property type="match status" value="1"/>
</dbReference>
<dbReference type="SUPFAM" id="SSF52172">
    <property type="entry name" value="CheY-like"/>
    <property type="match status" value="1"/>
</dbReference>
<dbReference type="VEuPathDB" id="FungiDB:PADG_00905"/>
<evidence type="ECO:0000313" key="19">
    <source>
        <dbReference type="Proteomes" id="UP000242814"/>
    </source>
</evidence>
<evidence type="ECO:0000256" key="10">
    <source>
        <dbReference type="ARBA" id="ARBA00022840"/>
    </source>
</evidence>
<dbReference type="GO" id="GO:0004674">
    <property type="term" value="F:protein serine/threonine kinase activity"/>
    <property type="evidence" value="ECO:0007669"/>
    <property type="project" value="UniProtKB-KW"/>
</dbReference>
<dbReference type="InterPro" id="IPR036890">
    <property type="entry name" value="HATPase_C_sf"/>
</dbReference>
<dbReference type="CDD" id="cd00082">
    <property type="entry name" value="HisKA"/>
    <property type="match status" value="1"/>
</dbReference>
<dbReference type="Pfam" id="PF13191">
    <property type="entry name" value="AAA_16"/>
    <property type="match status" value="1"/>
</dbReference>
<dbReference type="InterPro" id="IPR005467">
    <property type="entry name" value="His_kinase_dom"/>
</dbReference>
<keyword evidence="5 13" id="KW-0597">Phosphoprotein</keyword>
<dbReference type="PROSITE" id="PS50011">
    <property type="entry name" value="PROTEIN_KINASE_DOM"/>
    <property type="match status" value="1"/>
</dbReference>
<comment type="subcellular location">
    <subcellularLocation>
        <location evidence="2">Cell membrane</location>
        <topology evidence="2">Multi-pass membrane protein</topology>
    </subcellularLocation>
</comment>
<dbReference type="GO" id="GO:0005524">
    <property type="term" value="F:ATP binding"/>
    <property type="evidence" value="ECO:0007669"/>
    <property type="project" value="UniProtKB-KW"/>
</dbReference>
<dbReference type="Pfam" id="PF02518">
    <property type="entry name" value="HATPase_c"/>
    <property type="match status" value="1"/>
</dbReference>
<dbReference type="Pfam" id="PF00512">
    <property type="entry name" value="HisKA"/>
    <property type="match status" value="1"/>
</dbReference>
<feature type="region of interest" description="Disordered" evidence="14">
    <location>
        <begin position="543"/>
        <end position="567"/>
    </location>
</feature>
<comment type="catalytic activity">
    <reaction evidence="1">
        <text>ATP + protein L-histidine = ADP + protein N-phospho-L-histidine.</text>
        <dbReference type="EC" id="2.7.13.3"/>
    </reaction>
</comment>
<dbReference type="GO" id="GO:0009927">
    <property type="term" value="F:histidine phosphotransfer kinase activity"/>
    <property type="evidence" value="ECO:0007669"/>
    <property type="project" value="TreeGrafter"/>
</dbReference>
<evidence type="ECO:0000256" key="9">
    <source>
        <dbReference type="ARBA" id="ARBA00022777"/>
    </source>
</evidence>
<dbReference type="SMART" id="SM00065">
    <property type="entry name" value="GAF"/>
    <property type="match status" value="1"/>
</dbReference>
<evidence type="ECO:0000256" key="7">
    <source>
        <dbReference type="ARBA" id="ARBA00022692"/>
    </source>
</evidence>
<dbReference type="InterPro" id="IPR003661">
    <property type="entry name" value="HisK_dim/P_dom"/>
</dbReference>
<dbReference type="FunFam" id="3.30.450.40:FF:000044">
    <property type="entry name" value="Putative sensor histidine kinase/response regulator"/>
    <property type="match status" value="1"/>
</dbReference>
<evidence type="ECO:0000256" key="2">
    <source>
        <dbReference type="ARBA" id="ARBA00004651"/>
    </source>
</evidence>
<feature type="compositionally biased region" description="Pro residues" evidence="14">
    <location>
        <begin position="70"/>
        <end position="79"/>
    </location>
</feature>
<feature type="domain" description="Histidine kinase" evidence="16">
    <location>
        <begin position="1983"/>
        <end position="2206"/>
    </location>
</feature>
<dbReference type="CDD" id="cd17546">
    <property type="entry name" value="REC_hyHK_CKI1_RcsC-like"/>
    <property type="match status" value="1"/>
</dbReference>
<dbReference type="PANTHER" id="PTHR43047">
    <property type="entry name" value="TWO-COMPONENT HISTIDINE PROTEIN KINASE"/>
    <property type="match status" value="1"/>
</dbReference>
<feature type="modified residue" description="4-aspartylphosphate" evidence="13">
    <location>
        <position position="2300"/>
    </location>
</feature>
<dbReference type="InterPro" id="IPR011006">
    <property type="entry name" value="CheY-like_superfamily"/>
</dbReference>
<dbReference type="PANTHER" id="PTHR43047:SF46">
    <property type="entry name" value="HISTIDINE KINASE_RESPONSE REGULATOR, PUTATIVE (AFU_ORTHOLOGUE AFUA_3G12550)-RELATED"/>
    <property type="match status" value="1"/>
</dbReference>
<organism evidence="18 19">
    <name type="scientific">Paracoccidioides brasiliensis</name>
    <dbReference type="NCBI Taxonomy" id="121759"/>
    <lineage>
        <taxon>Eukaryota</taxon>
        <taxon>Fungi</taxon>
        <taxon>Dikarya</taxon>
        <taxon>Ascomycota</taxon>
        <taxon>Pezizomycotina</taxon>
        <taxon>Eurotiomycetes</taxon>
        <taxon>Eurotiomycetidae</taxon>
        <taxon>Onygenales</taxon>
        <taxon>Ajellomycetaceae</taxon>
        <taxon>Paracoccidioides</taxon>
    </lineage>
</organism>
<proteinExistence type="predicted"/>
<evidence type="ECO:0000259" key="16">
    <source>
        <dbReference type="PROSITE" id="PS50109"/>
    </source>
</evidence>
<dbReference type="GO" id="GO:0005886">
    <property type="term" value="C:plasma membrane"/>
    <property type="evidence" value="ECO:0007669"/>
    <property type="project" value="UniProtKB-SubCell"/>
</dbReference>
<keyword evidence="7" id="KW-0812">Transmembrane</keyword>
<keyword evidence="4" id="KW-1003">Cell membrane</keyword>
<dbReference type="Gene3D" id="3.30.450.40">
    <property type="match status" value="1"/>
</dbReference>
<dbReference type="SUPFAM" id="SSF47384">
    <property type="entry name" value="Homodimeric domain of signal transducing histidine kinase"/>
    <property type="match status" value="1"/>
</dbReference>
<keyword evidence="8" id="KW-0547">Nucleotide-binding</keyword>
<evidence type="ECO:0000259" key="15">
    <source>
        <dbReference type="PROSITE" id="PS50011"/>
    </source>
</evidence>
<feature type="compositionally biased region" description="Low complexity" evidence="14">
    <location>
        <begin position="557"/>
        <end position="567"/>
    </location>
</feature>
<dbReference type="SUPFAM" id="SSF56112">
    <property type="entry name" value="Protein kinase-like (PK-like)"/>
    <property type="match status" value="1"/>
</dbReference>
<reference evidence="18 19" key="1">
    <citation type="submission" date="2016-06" db="EMBL/GenBank/DDBJ databases">
        <authorList>
            <person name="Kjaerup R.B."/>
            <person name="Dalgaard T.S."/>
            <person name="Juul-Madsen H.R."/>
        </authorList>
    </citation>
    <scope>NUCLEOTIDE SEQUENCE [LARGE SCALE GENOMIC DNA]</scope>
    <source>
        <strain evidence="18 19">Pb300</strain>
    </source>
</reference>
<keyword evidence="12" id="KW-0472">Membrane</keyword>
<feature type="domain" description="Protein kinase" evidence="15">
    <location>
        <begin position="128"/>
        <end position="472"/>
    </location>
</feature>
<dbReference type="FunFam" id="3.40.50.2300:FF:000285">
    <property type="entry name" value="Putative sensor histidine kinase/response regulator"/>
    <property type="match status" value="1"/>
</dbReference>
<dbReference type="SUPFAM" id="SSF52540">
    <property type="entry name" value="P-loop containing nucleoside triphosphate hydrolases"/>
    <property type="match status" value="1"/>
</dbReference>
<dbReference type="Pfam" id="PF00072">
    <property type="entry name" value="Response_reg"/>
    <property type="match status" value="1"/>
</dbReference>
<evidence type="ECO:0000256" key="8">
    <source>
        <dbReference type="ARBA" id="ARBA00022741"/>
    </source>
</evidence>
<feature type="compositionally biased region" description="Low complexity" evidence="14">
    <location>
        <begin position="2405"/>
        <end position="2414"/>
    </location>
</feature>
<dbReference type="PROSITE" id="PS50110">
    <property type="entry name" value="RESPONSE_REGULATORY"/>
    <property type="match status" value="1"/>
</dbReference>
<dbReference type="InterPro" id="IPR036097">
    <property type="entry name" value="HisK_dim/P_sf"/>
</dbReference>
<feature type="compositionally biased region" description="Basic and acidic residues" evidence="14">
    <location>
        <begin position="150"/>
        <end position="167"/>
    </location>
</feature>
<evidence type="ECO:0000256" key="4">
    <source>
        <dbReference type="ARBA" id="ARBA00022475"/>
    </source>
</evidence>
<evidence type="ECO:0000256" key="11">
    <source>
        <dbReference type="ARBA" id="ARBA00022989"/>
    </source>
</evidence>
<dbReference type="SUPFAM" id="SSF48452">
    <property type="entry name" value="TPR-like"/>
    <property type="match status" value="1"/>
</dbReference>
<dbReference type="CDD" id="cd16922">
    <property type="entry name" value="HATPase_EvgS-ArcB-TorS-like"/>
    <property type="match status" value="1"/>
</dbReference>
<keyword evidence="6" id="KW-0808">Transferase</keyword>
<keyword evidence="9 18" id="KW-0418">Kinase</keyword>
<evidence type="ECO:0000259" key="17">
    <source>
        <dbReference type="PROSITE" id="PS50110"/>
    </source>
</evidence>
<keyword evidence="11" id="KW-1133">Transmembrane helix</keyword>
<comment type="caution">
    <text evidence="18">The sequence shown here is derived from an EMBL/GenBank/DDBJ whole genome shotgun (WGS) entry which is preliminary data.</text>
</comment>
<dbReference type="Gene3D" id="1.25.40.10">
    <property type="entry name" value="Tetratricopeptide repeat domain"/>
    <property type="match status" value="1"/>
</dbReference>
<dbReference type="InterPro" id="IPR011009">
    <property type="entry name" value="Kinase-like_dom_sf"/>
</dbReference>
<evidence type="ECO:0000256" key="1">
    <source>
        <dbReference type="ARBA" id="ARBA00000085"/>
    </source>
</evidence>
<feature type="region of interest" description="Disordered" evidence="14">
    <location>
        <begin position="2395"/>
        <end position="2415"/>
    </location>
</feature>
<dbReference type="InterPro" id="IPR004358">
    <property type="entry name" value="Sig_transdc_His_kin-like_C"/>
</dbReference>
<dbReference type="InterPro" id="IPR001789">
    <property type="entry name" value="Sig_transdc_resp-reg_receiver"/>
</dbReference>
<dbReference type="SMART" id="SM00388">
    <property type="entry name" value="HisKA"/>
    <property type="match status" value="1"/>
</dbReference>
<feature type="region of interest" description="Disordered" evidence="14">
    <location>
        <begin position="2429"/>
        <end position="2465"/>
    </location>
</feature>
<dbReference type="SUPFAM" id="SSF55781">
    <property type="entry name" value="GAF domain-like"/>
    <property type="match status" value="1"/>
</dbReference>
<evidence type="ECO:0000256" key="5">
    <source>
        <dbReference type="ARBA" id="ARBA00022553"/>
    </source>
</evidence>